<reference evidence="1" key="1">
    <citation type="submission" date="2023-11" db="EMBL/GenBank/DDBJ databases">
        <title>Genome assemblies of two species of porcelain crab, Petrolisthes cinctipes and Petrolisthes manimaculis (Anomura: Porcellanidae).</title>
        <authorList>
            <person name="Angst P."/>
        </authorList>
    </citation>
    <scope>NUCLEOTIDE SEQUENCE</scope>
    <source>
        <strain evidence="1">PB745_02</strain>
        <tissue evidence="1">Gill</tissue>
    </source>
</reference>
<organism evidence="1 2">
    <name type="scientific">Petrolisthes manimaculis</name>
    <dbReference type="NCBI Taxonomy" id="1843537"/>
    <lineage>
        <taxon>Eukaryota</taxon>
        <taxon>Metazoa</taxon>
        <taxon>Ecdysozoa</taxon>
        <taxon>Arthropoda</taxon>
        <taxon>Crustacea</taxon>
        <taxon>Multicrustacea</taxon>
        <taxon>Malacostraca</taxon>
        <taxon>Eumalacostraca</taxon>
        <taxon>Eucarida</taxon>
        <taxon>Decapoda</taxon>
        <taxon>Pleocyemata</taxon>
        <taxon>Anomura</taxon>
        <taxon>Galatheoidea</taxon>
        <taxon>Porcellanidae</taxon>
        <taxon>Petrolisthes</taxon>
    </lineage>
</organism>
<keyword evidence="2" id="KW-1185">Reference proteome</keyword>
<name>A0AAE1P0C8_9EUCA</name>
<gene>
    <name evidence="1" type="ORF">Pmani_028896</name>
</gene>
<evidence type="ECO:0000313" key="2">
    <source>
        <dbReference type="Proteomes" id="UP001292094"/>
    </source>
</evidence>
<dbReference type="AlphaFoldDB" id="A0AAE1P0C8"/>
<dbReference type="Proteomes" id="UP001292094">
    <property type="component" value="Unassembled WGS sequence"/>
</dbReference>
<protein>
    <submittedName>
        <fullName evidence="1">Uncharacterized protein</fullName>
    </submittedName>
</protein>
<sequence length="85" mass="9463">MVRAALTLFKKATTTTTTNSIIDVTPDLHRLRSIVEAFPKRPLPVTALQQGRSANSRPDLNGVTVYTKPIFVSTLSTVLDMYKWT</sequence>
<proteinExistence type="predicted"/>
<evidence type="ECO:0000313" key="1">
    <source>
        <dbReference type="EMBL" id="KAK4298786.1"/>
    </source>
</evidence>
<comment type="caution">
    <text evidence="1">The sequence shown here is derived from an EMBL/GenBank/DDBJ whole genome shotgun (WGS) entry which is preliminary data.</text>
</comment>
<dbReference type="EMBL" id="JAWZYT010003367">
    <property type="protein sequence ID" value="KAK4298786.1"/>
    <property type="molecule type" value="Genomic_DNA"/>
</dbReference>
<accession>A0AAE1P0C8</accession>